<dbReference type="AlphaFoldDB" id="T1H3F6"/>
<dbReference type="STRING" id="36166.T1H3F6"/>
<evidence type="ECO:0000259" key="2">
    <source>
        <dbReference type="PROSITE" id="PS50240"/>
    </source>
</evidence>
<dbReference type="Gene3D" id="2.40.10.10">
    <property type="entry name" value="Trypsin-like serine proteases"/>
    <property type="match status" value="1"/>
</dbReference>
<dbReference type="OMA" id="DSCEREK"/>
<dbReference type="EMBL" id="CAQQ02376244">
    <property type="status" value="NOT_ANNOTATED_CDS"/>
    <property type="molecule type" value="Genomic_DNA"/>
</dbReference>
<dbReference type="PROSITE" id="PS50240">
    <property type="entry name" value="TRYPSIN_DOM"/>
    <property type="match status" value="1"/>
</dbReference>
<dbReference type="SUPFAM" id="SSF50494">
    <property type="entry name" value="Trypsin-like serine proteases"/>
    <property type="match status" value="1"/>
</dbReference>
<dbReference type="InterPro" id="IPR043504">
    <property type="entry name" value="Peptidase_S1_PA_chymotrypsin"/>
</dbReference>
<keyword evidence="1" id="KW-1015">Disulfide bond</keyword>
<reference evidence="4" key="1">
    <citation type="submission" date="2013-02" db="EMBL/GenBank/DDBJ databases">
        <authorList>
            <person name="Hughes D."/>
        </authorList>
    </citation>
    <scope>NUCLEOTIDE SEQUENCE</scope>
    <source>
        <strain>Durham</strain>
        <strain evidence="4">NC isolate 2 -- Noor lab</strain>
    </source>
</reference>
<dbReference type="PANTHER" id="PTHR24252">
    <property type="entry name" value="ACROSIN-RELATED"/>
    <property type="match status" value="1"/>
</dbReference>
<dbReference type="CDD" id="cd00190">
    <property type="entry name" value="Tryp_SPc"/>
    <property type="match status" value="1"/>
</dbReference>
<dbReference type="Proteomes" id="UP000015102">
    <property type="component" value="Unassembled WGS sequence"/>
</dbReference>
<sequence length="149" mass="16540">MNSWDVAGLTANLGDHNIRTSYDVKHVERRIKRLVRHKGFDFSTLHNDVAVLTLDKPVTFTKDIRPICLPSVSAKSYSGHIATVAGWGSLRENGPQPSILQKVQIPIWTNSECARKYGRAAPGGIIESMICAGQLLRTHVVVILEVLWL</sequence>
<dbReference type="Pfam" id="PF00089">
    <property type="entry name" value="Trypsin"/>
    <property type="match status" value="1"/>
</dbReference>
<dbReference type="HOGENOM" id="CLU_006842_13_1_1"/>
<dbReference type="InterPro" id="IPR009003">
    <property type="entry name" value="Peptidase_S1_PA"/>
</dbReference>
<accession>T1H3F6</accession>
<dbReference type="GO" id="GO:0006508">
    <property type="term" value="P:proteolysis"/>
    <property type="evidence" value="ECO:0007669"/>
    <property type="project" value="InterPro"/>
</dbReference>
<evidence type="ECO:0000313" key="4">
    <source>
        <dbReference type="Proteomes" id="UP000015102"/>
    </source>
</evidence>
<keyword evidence="4" id="KW-1185">Reference proteome</keyword>
<feature type="domain" description="Peptidase S1" evidence="2">
    <location>
        <begin position="1"/>
        <end position="133"/>
    </location>
</feature>
<organism evidence="3 4">
    <name type="scientific">Megaselia scalaris</name>
    <name type="common">Humpbacked fly</name>
    <name type="synonym">Phora scalaris</name>
    <dbReference type="NCBI Taxonomy" id="36166"/>
    <lineage>
        <taxon>Eukaryota</taxon>
        <taxon>Metazoa</taxon>
        <taxon>Ecdysozoa</taxon>
        <taxon>Arthropoda</taxon>
        <taxon>Hexapoda</taxon>
        <taxon>Insecta</taxon>
        <taxon>Pterygota</taxon>
        <taxon>Neoptera</taxon>
        <taxon>Endopterygota</taxon>
        <taxon>Diptera</taxon>
        <taxon>Brachycera</taxon>
        <taxon>Muscomorpha</taxon>
        <taxon>Platypezoidea</taxon>
        <taxon>Phoridae</taxon>
        <taxon>Megaseliini</taxon>
        <taxon>Megaselia</taxon>
    </lineage>
</organism>
<proteinExistence type="predicted"/>
<name>T1H3F6_MEGSC</name>
<reference evidence="3" key="2">
    <citation type="submission" date="2015-06" db="UniProtKB">
        <authorList>
            <consortium name="EnsemblMetazoa"/>
        </authorList>
    </citation>
    <scope>IDENTIFICATION</scope>
</reference>
<dbReference type="GO" id="GO:0004252">
    <property type="term" value="F:serine-type endopeptidase activity"/>
    <property type="evidence" value="ECO:0007669"/>
    <property type="project" value="InterPro"/>
</dbReference>
<evidence type="ECO:0000256" key="1">
    <source>
        <dbReference type="ARBA" id="ARBA00023157"/>
    </source>
</evidence>
<evidence type="ECO:0000313" key="3">
    <source>
        <dbReference type="EnsemblMetazoa" id="MESCA010782-PA"/>
    </source>
</evidence>
<dbReference type="SMART" id="SM00020">
    <property type="entry name" value="Tryp_SPc"/>
    <property type="match status" value="1"/>
</dbReference>
<protein>
    <recommendedName>
        <fullName evidence="2">Peptidase S1 domain-containing protein</fullName>
    </recommendedName>
</protein>
<dbReference type="EnsemblMetazoa" id="MESCA010782-RA">
    <property type="protein sequence ID" value="MESCA010782-PA"/>
    <property type="gene ID" value="MESCA010782"/>
</dbReference>
<dbReference type="PANTHER" id="PTHR24252:SF7">
    <property type="entry name" value="HYALIN"/>
    <property type="match status" value="1"/>
</dbReference>
<dbReference type="InterPro" id="IPR001254">
    <property type="entry name" value="Trypsin_dom"/>
</dbReference>